<feature type="region of interest" description="Disordered" evidence="1">
    <location>
        <begin position="102"/>
        <end position="121"/>
    </location>
</feature>
<dbReference type="AlphaFoldDB" id="A0A176WN71"/>
<protein>
    <submittedName>
        <fullName evidence="2">Uncharacterized protein</fullName>
    </submittedName>
</protein>
<evidence type="ECO:0000313" key="2">
    <source>
        <dbReference type="EMBL" id="OAE34529.1"/>
    </source>
</evidence>
<sequence>MAGRRATQLRVQPTNDAFHVSLRQRPIARVSRIRQALPRPLRRPPVATLSPTMRFGVEDGLTRTITNPIHKLARWAGPESTLTQDEAAYVPDINDVVNDQLNNAADDGNNADYDSQEHPSISPTEAQKMLQTLQLLWMQQEVDSQDFPLSLQRMKDTISKMSVNQMVQKYIPQFFNNS</sequence>
<feature type="compositionally biased region" description="Low complexity" evidence="1">
    <location>
        <begin position="102"/>
        <end position="113"/>
    </location>
</feature>
<evidence type="ECO:0000313" key="3">
    <source>
        <dbReference type="Proteomes" id="UP000077202"/>
    </source>
</evidence>
<reference evidence="2" key="1">
    <citation type="submission" date="2016-03" db="EMBL/GenBank/DDBJ databases">
        <title>Mechanisms controlling the formation of the plant cell surface in tip-growing cells are functionally conserved among land plants.</title>
        <authorList>
            <person name="Honkanen S."/>
            <person name="Jones V.A."/>
            <person name="Morieri G."/>
            <person name="Champion C."/>
            <person name="Hetherington A.J."/>
            <person name="Kelly S."/>
            <person name="Saint-Marcoux D."/>
            <person name="Proust H."/>
            <person name="Prescott H."/>
            <person name="Dolan L."/>
        </authorList>
    </citation>
    <scope>NUCLEOTIDE SEQUENCE [LARGE SCALE GENOMIC DNA]</scope>
    <source>
        <tissue evidence="2">Whole gametophyte</tissue>
    </source>
</reference>
<keyword evidence="3" id="KW-1185">Reference proteome</keyword>
<proteinExistence type="predicted"/>
<accession>A0A176WN71</accession>
<dbReference type="EMBL" id="LVLJ01000388">
    <property type="protein sequence ID" value="OAE34529.1"/>
    <property type="molecule type" value="Genomic_DNA"/>
</dbReference>
<comment type="caution">
    <text evidence="2">The sequence shown here is derived from an EMBL/GenBank/DDBJ whole genome shotgun (WGS) entry which is preliminary data.</text>
</comment>
<gene>
    <name evidence="2" type="ORF">AXG93_1247s1000</name>
</gene>
<evidence type="ECO:0000256" key="1">
    <source>
        <dbReference type="SAM" id="MobiDB-lite"/>
    </source>
</evidence>
<organism evidence="2 3">
    <name type="scientific">Marchantia polymorpha subsp. ruderalis</name>
    <dbReference type="NCBI Taxonomy" id="1480154"/>
    <lineage>
        <taxon>Eukaryota</taxon>
        <taxon>Viridiplantae</taxon>
        <taxon>Streptophyta</taxon>
        <taxon>Embryophyta</taxon>
        <taxon>Marchantiophyta</taxon>
        <taxon>Marchantiopsida</taxon>
        <taxon>Marchantiidae</taxon>
        <taxon>Marchantiales</taxon>
        <taxon>Marchantiaceae</taxon>
        <taxon>Marchantia</taxon>
    </lineage>
</organism>
<dbReference type="Proteomes" id="UP000077202">
    <property type="component" value="Unassembled WGS sequence"/>
</dbReference>
<name>A0A176WN71_MARPO</name>